<feature type="transmembrane region" description="Helical" evidence="10">
    <location>
        <begin position="46"/>
        <end position="65"/>
    </location>
</feature>
<dbReference type="GO" id="GO:0016020">
    <property type="term" value="C:membrane"/>
    <property type="evidence" value="ECO:0007669"/>
    <property type="project" value="UniProtKB-SubCell"/>
</dbReference>
<feature type="transmembrane region" description="Helical" evidence="10">
    <location>
        <begin position="166"/>
        <end position="189"/>
    </location>
</feature>
<keyword evidence="7" id="KW-0350">Heme biosynthesis</keyword>
<protein>
    <recommendedName>
        <fullName evidence="2">heme o synthase</fullName>
        <ecNumber evidence="2">2.5.1.141</ecNumber>
    </recommendedName>
</protein>
<feature type="transmembrane region" description="Helical" evidence="10">
    <location>
        <begin position="21"/>
        <end position="40"/>
    </location>
</feature>
<comment type="caution">
    <text evidence="11">The sequence shown here is derived from an EMBL/GenBank/DDBJ whole genome shotgun (WGS) entry which is preliminary data.</text>
</comment>
<evidence type="ECO:0000256" key="1">
    <source>
        <dbReference type="ARBA" id="ARBA00004141"/>
    </source>
</evidence>
<feature type="transmembrane region" description="Helical" evidence="10">
    <location>
        <begin position="215"/>
        <end position="234"/>
    </location>
</feature>
<reference evidence="11 12" key="1">
    <citation type="submission" date="2018-09" db="EMBL/GenBank/DDBJ databases">
        <title>Genomic Encyclopedia of Archaeal and Bacterial Type Strains, Phase II (KMG-II): from individual species to whole genera.</title>
        <authorList>
            <person name="Goeker M."/>
        </authorList>
    </citation>
    <scope>NUCLEOTIDE SEQUENCE [LARGE SCALE GENOMIC DNA]</scope>
    <source>
        <strain evidence="11 12">DSM 27148</strain>
    </source>
</reference>
<dbReference type="GO" id="GO:0006784">
    <property type="term" value="P:heme A biosynthetic process"/>
    <property type="evidence" value="ECO:0007669"/>
    <property type="project" value="TreeGrafter"/>
</dbReference>
<comment type="catalytic activity">
    <reaction evidence="9">
        <text>heme b + (2E,6E)-farnesyl diphosphate + H2O = Fe(II)-heme o + diphosphate</text>
        <dbReference type="Rhea" id="RHEA:28070"/>
        <dbReference type="ChEBI" id="CHEBI:15377"/>
        <dbReference type="ChEBI" id="CHEBI:33019"/>
        <dbReference type="ChEBI" id="CHEBI:60344"/>
        <dbReference type="ChEBI" id="CHEBI:60530"/>
        <dbReference type="ChEBI" id="CHEBI:175763"/>
        <dbReference type="EC" id="2.5.1.141"/>
    </reaction>
</comment>
<evidence type="ECO:0000256" key="6">
    <source>
        <dbReference type="ARBA" id="ARBA00022989"/>
    </source>
</evidence>
<keyword evidence="4 11" id="KW-0808">Transferase</keyword>
<keyword evidence="8 10" id="KW-0472">Membrane</keyword>
<evidence type="ECO:0000256" key="7">
    <source>
        <dbReference type="ARBA" id="ARBA00023133"/>
    </source>
</evidence>
<dbReference type="RefSeq" id="WP_170154503.1">
    <property type="nucleotide sequence ID" value="NZ_RAPN01000001.1"/>
</dbReference>
<comment type="subcellular location">
    <subcellularLocation>
        <location evidence="1">Membrane</location>
        <topology evidence="1">Multi-pass membrane protein</topology>
    </subcellularLocation>
</comment>
<dbReference type="PANTHER" id="PTHR43448">
    <property type="entry name" value="PROTOHEME IX FARNESYLTRANSFERASE, MITOCHONDRIAL"/>
    <property type="match status" value="1"/>
</dbReference>
<keyword evidence="6 10" id="KW-1133">Transmembrane helix</keyword>
<dbReference type="InterPro" id="IPR030470">
    <property type="entry name" value="UbiA_prenylTrfase_CS"/>
</dbReference>
<accession>A0A419W7U0</accession>
<dbReference type="GO" id="GO:0008495">
    <property type="term" value="F:protoheme IX farnesyltransferase activity"/>
    <property type="evidence" value="ECO:0007669"/>
    <property type="project" value="UniProtKB-EC"/>
</dbReference>
<keyword evidence="12" id="KW-1185">Reference proteome</keyword>
<feature type="transmembrane region" description="Helical" evidence="10">
    <location>
        <begin position="112"/>
        <end position="128"/>
    </location>
</feature>
<proteinExistence type="predicted"/>
<dbReference type="InterPro" id="IPR000537">
    <property type="entry name" value="UbiA_prenyltransferase"/>
</dbReference>
<keyword evidence="3" id="KW-1003">Cell membrane</keyword>
<name>A0A419W7U0_9BACT</name>
<evidence type="ECO:0000256" key="10">
    <source>
        <dbReference type="SAM" id="Phobius"/>
    </source>
</evidence>
<dbReference type="PROSITE" id="PS00943">
    <property type="entry name" value="UBIA"/>
    <property type="match status" value="1"/>
</dbReference>
<organism evidence="11 12">
    <name type="scientific">Mangrovibacterium diazotrophicum</name>
    <dbReference type="NCBI Taxonomy" id="1261403"/>
    <lineage>
        <taxon>Bacteria</taxon>
        <taxon>Pseudomonadati</taxon>
        <taxon>Bacteroidota</taxon>
        <taxon>Bacteroidia</taxon>
        <taxon>Marinilabiliales</taxon>
        <taxon>Prolixibacteraceae</taxon>
        <taxon>Mangrovibacterium</taxon>
    </lineage>
</organism>
<dbReference type="AlphaFoldDB" id="A0A419W7U0"/>
<dbReference type="InterPro" id="IPR006369">
    <property type="entry name" value="Protohaem_IX_farnesylTrfase"/>
</dbReference>
<feature type="transmembrane region" description="Helical" evidence="10">
    <location>
        <begin position="270"/>
        <end position="289"/>
    </location>
</feature>
<evidence type="ECO:0000256" key="2">
    <source>
        <dbReference type="ARBA" id="ARBA00012292"/>
    </source>
</evidence>
<evidence type="ECO:0000256" key="5">
    <source>
        <dbReference type="ARBA" id="ARBA00022692"/>
    </source>
</evidence>
<keyword evidence="5 10" id="KW-0812">Transmembrane</keyword>
<feature type="transmembrane region" description="Helical" evidence="10">
    <location>
        <begin position="135"/>
        <end position="154"/>
    </location>
</feature>
<dbReference type="InterPro" id="IPR044878">
    <property type="entry name" value="UbiA_sf"/>
</dbReference>
<dbReference type="Gene3D" id="1.10.357.140">
    <property type="entry name" value="UbiA prenyltransferase"/>
    <property type="match status" value="1"/>
</dbReference>
<evidence type="ECO:0000256" key="3">
    <source>
        <dbReference type="ARBA" id="ARBA00022475"/>
    </source>
</evidence>
<evidence type="ECO:0000256" key="9">
    <source>
        <dbReference type="ARBA" id="ARBA00047690"/>
    </source>
</evidence>
<evidence type="ECO:0000313" key="12">
    <source>
        <dbReference type="Proteomes" id="UP000283387"/>
    </source>
</evidence>
<evidence type="ECO:0000256" key="8">
    <source>
        <dbReference type="ARBA" id="ARBA00023136"/>
    </source>
</evidence>
<sequence length="292" mass="32269">MSKNSIRDYIKIVLELGKARISLPVALSALTGYVLFSGSIGSPGWYLFAGVFLVSCSSGAINHWQEYKTDAMMPRTKNRPIPSGKVSPSFALIVAIAYFVAGSIILGMHFSIAAWAAAVVTLASYNGLYTPLKKVTAFAVVPGSLVGALPPYIGWLAAGGSITSPLIFLVASFFFIGQIPHFWLLLLMFGKEYSLAGYPSLHAIFSENQIKRLSYTWILATIGSALLIALKVFIGRTTMFILMFYIFYLLFSSTIEIFAKKDLRVRPTFFKLNFLYLFMMIALIVDSIFHRS</sequence>
<gene>
    <name evidence="11" type="ORF">BC643_1775</name>
</gene>
<dbReference type="Pfam" id="PF01040">
    <property type="entry name" value="UbiA"/>
    <property type="match status" value="1"/>
</dbReference>
<evidence type="ECO:0000256" key="4">
    <source>
        <dbReference type="ARBA" id="ARBA00022679"/>
    </source>
</evidence>
<dbReference type="PANTHER" id="PTHR43448:SF2">
    <property type="entry name" value="PROTOHEME IX FARNESYLTRANSFERASE, MITOCHONDRIAL"/>
    <property type="match status" value="1"/>
</dbReference>
<dbReference type="EC" id="2.5.1.141" evidence="2"/>
<feature type="transmembrane region" description="Helical" evidence="10">
    <location>
        <begin position="86"/>
        <end position="106"/>
    </location>
</feature>
<feature type="transmembrane region" description="Helical" evidence="10">
    <location>
        <begin position="240"/>
        <end position="258"/>
    </location>
</feature>
<dbReference type="Proteomes" id="UP000283387">
    <property type="component" value="Unassembled WGS sequence"/>
</dbReference>
<dbReference type="EMBL" id="RAPN01000001">
    <property type="protein sequence ID" value="RKD91422.1"/>
    <property type="molecule type" value="Genomic_DNA"/>
</dbReference>
<evidence type="ECO:0000313" key="11">
    <source>
        <dbReference type="EMBL" id="RKD91422.1"/>
    </source>
</evidence>
<dbReference type="CDD" id="cd13957">
    <property type="entry name" value="PT_UbiA_Cox10"/>
    <property type="match status" value="1"/>
</dbReference>